<sequence length="473" mass="54841">MTSRPNCDYLVSIEWMHYQRQWVPYGIFFASPFDNRQMEVRPSLESLQAFSYHDIVKSLKYSHSLLEEDESWDHKDIVRVPKKNWNSLSSSSGKRLFGTRERRMGLGDWSHGPSHLHVLGPDHSRGHAVRWKGAPSRNNGSRHDETFPLEGGRTSKLALHLNIDIWFQLTLNASVPPVQVLIGVDGNLYFRLWDLLQLLQIKNVTKHSHVFPCKNVLSSHRPYPKIVQNIRVVDIVGLFSILQAENIVMRDLFLKALTIGYAHPSGMRKITDKFKKGPTLTLVDSRDDKSVFIPEWIHRFKLDVRKVRREEVKSLKPIQVKAPIPTDYPSECIFDSIESITHNVSQPVIETIVPMEDCQPDETCPTMESDETVSLEHNYSVKRTWLPVEPVQSCSFSVPRNLMKVAQFPRNLMKQNLQYPWNLLKVAVSQFPRNLMKQLAISPWNLTKQFAISPWNLDKQYRHPVLKSRVWLN</sequence>
<keyword evidence="2" id="KW-1185">Reference proteome</keyword>
<organism evidence="1 2">
    <name type="scientific">Trichonephila inaurata madagascariensis</name>
    <dbReference type="NCBI Taxonomy" id="2747483"/>
    <lineage>
        <taxon>Eukaryota</taxon>
        <taxon>Metazoa</taxon>
        <taxon>Ecdysozoa</taxon>
        <taxon>Arthropoda</taxon>
        <taxon>Chelicerata</taxon>
        <taxon>Arachnida</taxon>
        <taxon>Araneae</taxon>
        <taxon>Araneomorphae</taxon>
        <taxon>Entelegynae</taxon>
        <taxon>Araneoidea</taxon>
        <taxon>Nephilidae</taxon>
        <taxon>Trichonephila</taxon>
        <taxon>Trichonephila inaurata</taxon>
    </lineage>
</organism>
<name>A0A8X6MDF1_9ARAC</name>
<dbReference type="EMBL" id="BMAV01026233">
    <property type="protein sequence ID" value="GFS48523.1"/>
    <property type="molecule type" value="Genomic_DNA"/>
</dbReference>
<dbReference type="AlphaFoldDB" id="A0A8X6MDF1"/>
<protein>
    <submittedName>
        <fullName evidence="1">Uncharacterized protein</fullName>
    </submittedName>
</protein>
<evidence type="ECO:0000313" key="2">
    <source>
        <dbReference type="Proteomes" id="UP000886998"/>
    </source>
</evidence>
<proteinExistence type="predicted"/>
<dbReference type="Proteomes" id="UP000886998">
    <property type="component" value="Unassembled WGS sequence"/>
</dbReference>
<evidence type="ECO:0000313" key="1">
    <source>
        <dbReference type="EMBL" id="GFS48523.1"/>
    </source>
</evidence>
<gene>
    <name evidence="1" type="primary">NCL1_57291</name>
    <name evidence="1" type="ORF">TNIN_243621</name>
</gene>
<comment type="caution">
    <text evidence="1">The sequence shown here is derived from an EMBL/GenBank/DDBJ whole genome shotgun (WGS) entry which is preliminary data.</text>
</comment>
<accession>A0A8X6MDF1</accession>
<reference evidence="1" key="1">
    <citation type="submission" date="2020-08" db="EMBL/GenBank/DDBJ databases">
        <title>Multicomponent nature underlies the extraordinary mechanical properties of spider dragline silk.</title>
        <authorList>
            <person name="Kono N."/>
            <person name="Nakamura H."/>
            <person name="Mori M."/>
            <person name="Yoshida Y."/>
            <person name="Ohtoshi R."/>
            <person name="Malay A.D."/>
            <person name="Moran D.A.P."/>
            <person name="Tomita M."/>
            <person name="Numata K."/>
            <person name="Arakawa K."/>
        </authorList>
    </citation>
    <scope>NUCLEOTIDE SEQUENCE</scope>
</reference>